<dbReference type="AlphaFoldDB" id="A0A5B9MG97"/>
<dbReference type="KEGG" id="smam:Mal15_43520"/>
<dbReference type="InterPro" id="IPR006097">
    <property type="entry name" value="Glu/Leu/Phe/Val/Trp_DH_dimer"/>
</dbReference>
<dbReference type="InterPro" id="IPR014362">
    <property type="entry name" value="Glu_DH"/>
</dbReference>
<keyword evidence="2 4" id="KW-0560">Oxidoreductase</keyword>
<evidence type="ECO:0000256" key="4">
    <source>
        <dbReference type="PIRNR" id="PIRNR000185"/>
    </source>
</evidence>
<feature type="binding site" evidence="6">
    <location>
        <position position="342"/>
    </location>
    <ligand>
        <name>substrate</name>
    </ligand>
</feature>
<reference evidence="10 11" key="1">
    <citation type="submission" date="2019-02" db="EMBL/GenBank/DDBJ databases">
        <title>Planctomycetal bacteria perform biofilm scaping via a novel small molecule.</title>
        <authorList>
            <person name="Jeske O."/>
            <person name="Boedeker C."/>
            <person name="Wiegand S."/>
            <person name="Breitling P."/>
            <person name="Kallscheuer N."/>
            <person name="Jogler M."/>
            <person name="Rohde M."/>
            <person name="Petersen J."/>
            <person name="Medema M.H."/>
            <person name="Surup F."/>
            <person name="Jogler C."/>
        </authorList>
    </citation>
    <scope>NUCLEOTIDE SEQUENCE [LARGE SCALE GENOMIC DNA]</scope>
    <source>
        <strain evidence="10 11">Mal15</strain>
    </source>
</reference>
<feature type="active site" description="Proton donor" evidence="5">
    <location>
        <position position="100"/>
    </location>
</feature>
<feature type="binding site" evidence="6">
    <location>
        <position position="88"/>
    </location>
    <ligand>
        <name>substrate</name>
    </ligand>
</feature>
<accession>A0A5B9MG97</accession>
<evidence type="ECO:0000256" key="6">
    <source>
        <dbReference type="PIRSR" id="PIRSR000185-2"/>
    </source>
</evidence>
<keyword evidence="6" id="KW-0547">Nucleotide-binding</keyword>
<dbReference type="PROSITE" id="PS00074">
    <property type="entry name" value="GLFV_DEHYDROGENASE"/>
    <property type="match status" value="1"/>
</dbReference>
<dbReference type="Gene3D" id="3.40.50.720">
    <property type="entry name" value="NAD(P)-binding Rossmann-like Domain"/>
    <property type="match status" value="1"/>
</dbReference>
<dbReference type="InterPro" id="IPR036291">
    <property type="entry name" value="NAD(P)-bd_dom_sf"/>
</dbReference>
<evidence type="ECO:0000256" key="7">
    <source>
        <dbReference type="PIRSR" id="PIRSR000185-3"/>
    </source>
</evidence>
<feature type="site" description="Important for catalysis" evidence="7">
    <location>
        <position position="140"/>
    </location>
</feature>
<dbReference type="SUPFAM" id="SSF51735">
    <property type="entry name" value="NAD(P)-binding Rossmann-fold domains"/>
    <property type="match status" value="1"/>
</dbReference>
<feature type="domain" description="Glutamate/phenylalanine/leucine/valine/L-tryptophan dehydrogenase C-terminal" evidence="9">
    <location>
        <begin position="176"/>
        <end position="406"/>
    </location>
</feature>
<dbReference type="Proteomes" id="UP000321353">
    <property type="component" value="Chromosome"/>
</dbReference>
<gene>
    <name evidence="10" type="primary">gdhA_2</name>
    <name evidence="10" type="ORF">Mal15_43520</name>
</gene>
<dbReference type="Pfam" id="PF02812">
    <property type="entry name" value="ELFV_dehydrog_N"/>
    <property type="match status" value="1"/>
</dbReference>
<dbReference type="Pfam" id="PF00208">
    <property type="entry name" value="ELFV_dehydrog"/>
    <property type="match status" value="1"/>
</dbReference>
<evidence type="ECO:0000313" key="11">
    <source>
        <dbReference type="Proteomes" id="UP000321353"/>
    </source>
</evidence>
<dbReference type="SUPFAM" id="SSF53223">
    <property type="entry name" value="Aminoacid dehydrogenase-like, N-terminal domain"/>
    <property type="match status" value="1"/>
</dbReference>
<evidence type="ECO:0000256" key="1">
    <source>
        <dbReference type="ARBA" id="ARBA00006382"/>
    </source>
</evidence>
<sequence length="416" mass="45125">MLEESRAYFRHAANVLGLSDRVRDILLCPLRIVKVGLVTESDEGKLIKHTGYRVQHSRVRGPMKGGLRYHPSVDEDEATALANLMTWKTAVVGVPYGGAKGGINCDPSDLSERELNEITRTFVGQIKEVIGPTIDIPAPDVNTNAKIMGWIMDEYSKYAGFSPGVVTGKPLHLFGSEGREEATGRGVTIVLEEVLRWQDNSISEVTVALQGFGNVGSHAARTMAELGAKIVAVGDHAGGVGNKEGLDVDQLAAWTAQHGSVAGFPGGDAFKSDDVLTWEADVLVPAALGDVLTKDNAEDVRAKIIIEAANSPTTPEADEIFRRRGILVVPDILANAGGVTVSYFEWAQNIQQFQWELGRIRHELSTHMRKACESVAEVAKQRDVDLRTAAFVLAIQRVGEAALSRRPYAEARDLPR</sequence>
<dbReference type="CDD" id="cd01076">
    <property type="entry name" value="NAD_bind_1_Glu_DH"/>
    <property type="match status" value="1"/>
</dbReference>
<evidence type="ECO:0000256" key="2">
    <source>
        <dbReference type="ARBA" id="ARBA00023002"/>
    </source>
</evidence>
<dbReference type="PIRSF" id="PIRSF000185">
    <property type="entry name" value="Glu_DH"/>
    <property type="match status" value="1"/>
</dbReference>
<name>A0A5B9MG97_9BACT</name>
<protein>
    <recommendedName>
        <fullName evidence="4">Glutamate dehydrogenase</fullName>
    </recommendedName>
</protein>
<dbReference type="SMART" id="SM00839">
    <property type="entry name" value="ELFV_dehydrog"/>
    <property type="match status" value="1"/>
</dbReference>
<feature type="binding site" evidence="6">
    <location>
        <position position="183"/>
    </location>
    <ligand>
        <name>NAD(+)</name>
        <dbReference type="ChEBI" id="CHEBI:57540"/>
    </ligand>
</feature>
<evidence type="ECO:0000313" key="10">
    <source>
        <dbReference type="EMBL" id="QEG00282.1"/>
    </source>
</evidence>
<dbReference type="GO" id="GO:0000166">
    <property type="term" value="F:nucleotide binding"/>
    <property type="evidence" value="ECO:0007669"/>
    <property type="project" value="UniProtKB-KW"/>
</dbReference>
<dbReference type="EMBL" id="CP036264">
    <property type="protein sequence ID" value="QEG00282.1"/>
    <property type="molecule type" value="Genomic_DNA"/>
</dbReference>
<dbReference type="Gene3D" id="3.40.50.10860">
    <property type="entry name" value="Leucine Dehydrogenase, chain A, domain 1"/>
    <property type="match status" value="1"/>
</dbReference>
<dbReference type="InterPro" id="IPR033524">
    <property type="entry name" value="Glu/Leu/Phe/Val_DH_AS"/>
</dbReference>
<feature type="binding site" evidence="6">
    <location>
        <position position="214"/>
    </location>
    <ligand>
        <name>NAD(+)</name>
        <dbReference type="ChEBI" id="CHEBI:57540"/>
    </ligand>
</feature>
<dbReference type="GO" id="GO:0006538">
    <property type="term" value="P:L-glutamate catabolic process"/>
    <property type="evidence" value="ECO:0007669"/>
    <property type="project" value="TreeGrafter"/>
</dbReference>
<evidence type="ECO:0000256" key="3">
    <source>
        <dbReference type="ARBA" id="ARBA00023027"/>
    </source>
</evidence>
<proteinExistence type="inferred from homology"/>
<dbReference type="GO" id="GO:0004352">
    <property type="term" value="F:glutamate dehydrogenase (NAD+) activity"/>
    <property type="evidence" value="ECO:0007669"/>
    <property type="project" value="TreeGrafter"/>
</dbReference>
<organism evidence="10 11">
    <name type="scientific">Stieleria maiorica</name>
    <dbReference type="NCBI Taxonomy" id="2795974"/>
    <lineage>
        <taxon>Bacteria</taxon>
        <taxon>Pseudomonadati</taxon>
        <taxon>Planctomycetota</taxon>
        <taxon>Planctomycetia</taxon>
        <taxon>Pirellulales</taxon>
        <taxon>Pirellulaceae</taxon>
        <taxon>Stieleria</taxon>
    </lineage>
</organism>
<dbReference type="PRINTS" id="PR00082">
    <property type="entry name" value="GLFDHDRGNASE"/>
</dbReference>
<dbReference type="InterPro" id="IPR033922">
    <property type="entry name" value="NAD_bind_Glu_DH"/>
</dbReference>
<dbReference type="InterPro" id="IPR006096">
    <property type="entry name" value="Glu/Leu/Phe/Val/Trp_DH_C"/>
</dbReference>
<dbReference type="PANTHER" id="PTHR11606">
    <property type="entry name" value="GLUTAMATE DEHYDROGENASE"/>
    <property type="match status" value="1"/>
</dbReference>
<evidence type="ECO:0000256" key="8">
    <source>
        <dbReference type="RuleBase" id="RU004417"/>
    </source>
</evidence>
<dbReference type="InterPro" id="IPR006095">
    <property type="entry name" value="Glu/Leu/Phe/Val/Trp_DH"/>
</dbReference>
<evidence type="ECO:0000259" key="9">
    <source>
        <dbReference type="SMART" id="SM00839"/>
    </source>
</evidence>
<keyword evidence="11" id="KW-1185">Reference proteome</keyword>
<feature type="binding site" evidence="6">
    <location>
        <position position="64"/>
    </location>
    <ligand>
        <name>substrate</name>
    </ligand>
</feature>
<dbReference type="RefSeq" id="WP_147869545.1">
    <property type="nucleotide sequence ID" value="NZ_CP036264.1"/>
</dbReference>
<dbReference type="InterPro" id="IPR046346">
    <property type="entry name" value="Aminoacid_DH-like_N_sf"/>
</dbReference>
<comment type="similarity">
    <text evidence="1 4 8">Belongs to the Glu/Leu/Phe/Val dehydrogenases family.</text>
</comment>
<keyword evidence="3 6" id="KW-0520">NAD</keyword>
<dbReference type="PANTHER" id="PTHR11606:SF24">
    <property type="entry name" value="NAD-SPECIFIC GLUTAMATE DEHYDROGENASE"/>
    <property type="match status" value="1"/>
</dbReference>
<evidence type="ECO:0000256" key="5">
    <source>
        <dbReference type="PIRSR" id="PIRSR000185-1"/>
    </source>
</evidence>